<evidence type="ECO:0000256" key="1">
    <source>
        <dbReference type="ARBA" id="ARBA00004123"/>
    </source>
</evidence>
<keyword evidence="9" id="KW-1185">Reference proteome</keyword>
<dbReference type="Gene3D" id="3.40.1810.10">
    <property type="entry name" value="Transcription factor, MADS-box"/>
    <property type="match status" value="1"/>
</dbReference>
<dbReference type="GO" id="GO:0000978">
    <property type="term" value="F:RNA polymerase II cis-regulatory region sequence-specific DNA binding"/>
    <property type="evidence" value="ECO:0007669"/>
    <property type="project" value="TreeGrafter"/>
</dbReference>
<keyword evidence="4" id="KW-0804">Transcription</keyword>
<keyword evidence="5" id="KW-0539">Nucleus</keyword>
<proteinExistence type="predicted"/>
<feature type="compositionally biased region" description="Low complexity" evidence="6">
    <location>
        <begin position="244"/>
        <end position="259"/>
    </location>
</feature>
<feature type="compositionally biased region" description="Polar residues" evidence="6">
    <location>
        <begin position="327"/>
        <end position="351"/>
    </location>
</feature>
<feature type="domain" description="MADS-box" evidence="7">
    <location>
        <begin position="1"/>
        <end position="61"/>
    </location>
</feature>
<dbReference type="PANTHER" id="PTHR11945">
    <property type="entry name" value="MADS BOX PROTEIN"/>
    <property type="match status" value="1"/>
</dbReference>
<dbReference type="GO" id="GO:0046983">
    <property type="term" value="F:protein dimerization activity"/>
    <property type="evidence" value="ECO:0007669"/>
    <property type="project" value="InterPro"/>
</dbReference>
<comment type="caution">
    <text evidence="8">The sequence shown here is derived from an EMBL/GenBank/DDBJ whole genome shotgun (WGS) entry which is preliminary data.</text>
</comment>
<dbReference type="PRINTS" id="PR00404">
    <property type="entry name" value="MADSDOMAIN"/>
</dbReference>
<dbReference type="PANTHER" id="PTHR11945:SF534">
    <property type="entry name" value="MYOCYTE-SPECIFIC ENHANCER FACTOR 2"/>
    <property type="match status" value="1"/>
</dbReference>
<sequence length="388" mass="44334">MGRKKITIEPITDERNRHVTFNKRKSGLIKKAMELSILCNCQISFLVFNAENQLFEYCSTDPRLILQQYCKVAHLPHERLSNADYPRFDKASRSSKGRKKGGDSLGNDDSDDMSNQGMSQGMNSQQVKEEQMMHMPGALQRRNSYVDPQHQMGGGQMMQPVIQVHQQQQQYDMSNNNQQSIQLQRRGSVSNIDQHLMSQIDLMTTPMTPNTVDRLMMQHQQQQQQHLDDNQGIHSMLPQQINFHQAQEAQQQQQQQMQQRNENGKRKHEDEEFSESKRHKMSLSRLQVPSNPQAVPLRRLEGNVDENQQQYDGGNNEAWQQQQQQQSSNTNGSTAQTLTSGLNENGESTPLNYMFSPITGMGNISTPMALTGADWGSTIQKSRDQQSS</sequence>
<evidence type="ECO:0000256" key="5">
    <source>
        <dbReference type="ARBA" id="ARBA00023242"/>
    </source>
</evidence>
<dbReference type="InterPro" id="IPR036879">
    <property type="entry name" value="TF_MADSbox_sf"/>
</dbReference>
<evidence type="ECO:0000256" key="3">
    <source>
        <dbReference type="ARBA" id="ARBA00023125"/>
    </source>
</evidence>
<feature type="compositionally biased region" description="Polar residues" evidence="6">
    <location>
        <begin position="284"/>
        <end position="293"/>
    </location>
</feature>
<dbReference type="EMBL" id="JAOPGA020000840">
    <property type="protein sequence ID" value="KAL0482360.1"/>
    <property type="molecule type" value="Genomic_DNA"/>
</dbReference>
<dbReference type="GO" id="GO:0045944">
    <property type="term" value="P:positive regulation of transcription by RNA polymerase II"/>
    <property type="evidence" value="ECO:0007669"/>
    <property type="project" value="TreeGrafter"/>
</dbReference>
<feature type="region of interest" description="Disordered" evidence="6">
    <location>
        <begin position="84"/>
        <end position="130"/>
    </location>
</feature>
<dbReference type="SUPFAM" id="SSF55455">
    <property type="entry name" value="SRF-like"/>
    <property type="match status" value="1"/>
</dbReference>
<dbReference type="SMART" id="SM00432">
    <property type="entry name" value="MADS"/>
    <property type="match status" value="1"/>
</dbReference>
<organism evidence="8 9">
    <name type="scientific">Acrasis kona</name>
    <dbReference type="NCBI Taxonomy" id="1008807"/>
    <lineage>
        <taxon>Eukaryota</taxon>
        <taxon>Discoba</taxon>
        <taxon>Heterolobosea</taxon>
        <taxon>Tetramitia</taxon>
        <taxon>Eutetramitia</taxon>
        <taxon>Acrasidae</taxon>
        <taxon>Acrasis</taxon>
    </lineage>
</organism>
<evidence type="ECO:0000256" key="6">
    <source>
        <dbReference type="SAM" id="MobiDB-lite"/>
    </source>
</evidence>
<evidence type="ECO:0000256" key="2">
    <source>
        <dbReference type="ARBA" id="ARBA00023015"/>
    </source>
</evidence>
<reference evidence="8 9" key="1">
    <citation type="submission" date="2024-03" db="EMBL/GenBank/DDBJ databases">
        <title>The Acrasis kona genome and developmental transcriptomes reveal deep origins of eukaryotic multicellular pathways.</title>
        <authorList>
            <person name="Sheikh S."/>
            <person name="Fu C.-J."/>
            <person name="Brown M.W."/>
            <person name="Baldauf S.L."/>
        </authorList>
    </citation>
    <scope>NUCLEOTIDE SEQUENCE [LARGE SCALE GENOMIC DNA]</scope>
    <source>
        <strain evidence="8 9">ATCC MYA-3509</strain>
    </source>
</reference>
<dbReference type="GO" id="GO:0000981">
    <property type="term" value="F:DNA-binding transcription factor activity, RNA polymerase II-specific"/>
    <property type="evidence" value="ECO:0007669"/>
    <property type="project" value="TreeGrafter"/>
</dbReference>
<dbReference type="AlphaFoldDB" id="A0AAW2YYU7"/>
<dbReference type="PROSITE" id="PS50066">
    <property type="entry name" value="MADS_BOX_2"/>
    <property type="match status" value="1"/>
</dbReference>
<feature type="compositionally biased region" description="Polar residues" evidence="6">
    <location>
        <begin position="115"/>
        <end position="126"/>
    </location>
</feature>
<keyword evidence="3" id="KW-0238">DNA-binding</keyword>
<evidence type="ECO:0000256" key="4">
    <source>
        <dbReference type="ARBA" id="ARBA00023163"/>
    </source>
</evidence>
<name>A0AAW2YYU7_9EUKA</name>
<dbReference type="Pfam" id="PF00319">
    <property type="entry name" value="SRF-TF"/>
    <property type="match status" value="1"/>
</dbReference>
<accession>A0AAW2YYU7</accession>
<feature type="region of interest" description="Disordered" evidence="6">
    <location>
        <begin position="244"/>
        <end position="294"/>
    </location>
</feature>
<dbReference type="Proteomes" id="UP001431209">
    <property type="component" value="Unassembled WGS sequence"/>
</dbReference>
<protein>
    <recommendedName>
        <fullName evidence="7">MADS-box domain-containing protein</fullName>
    </recommendedName>
</protein>
<evidence type="ECO:0000313" key="9">
    <source>
        <dbReference type="Proteomes" id="UP001431209"/>
    </source>
</evidence>
<keyword evidence="2" id="KW-0805">Transcription regulation</keyword>
<feature type="compositionally biased region" description="Basic and acidic residues" evidence="6">
    <location>
        <begin position="262"/>
        <end position="276"/>
    </location>
</feature>
<gene>
    <name evidence="8" type="ORF">AKO1_012942</name>
</gene>
<comment type="subcellular location">
    <subcellularLocation>
        <location evidence="1">Nucleus</location>
    </subcellularLocation>
</comment>
<evidence type="ECO:0000313" key="8">
    <source>
        <dbReference type="EMBL" id="KAL0482360.1"/>
    </source>
</evidence>
<feature type="compositionally biased region" description="Polar residues" evidence="6">
    <location>
        <begin position="307"/>
        <end position="319"/>
    </location>
</feature>
<dbReference type="GO" id="GO:0005634">
    <property type="term" value="C:nucleus"/>
    <property type="evidence" value="ECO:0007669"/>
    <property type="project" value="UniProtKB-SubCell"/>
</dbReference>
<dbReference type="InterPro" id="IPR002100">
    <property type="entry name" value="TF_MADSbox"/>
</dbReference>
<feature type="region of interest" description="Disordered" evidence="6">
    <location>
        <begin position="307"/>
        <end position="351"/>
    </location>
</feature>
<evidence type="ECO:0000259" key="7">
    <source>
        <dbReference type="PROSITE" id="PS50066"/>
    </source>
</evidence>